<dbReference type="AlphaFoldDB" id="A0A7Y6IIS5"/>
<dbReference type="EMBL" id="JABWGN010000022">
    <property type="protein sequence ID" value="NUW37629.1"/>
    <property type="molecule type" value="Genomic_DNA"/>
</dbReference>
<keyword evidence="2" id="KW-1185">Reference proteome</keyword>
<accession>A0A7Y6IIS5</accession>
<name>A0A7Y6IIS5_9ACTN</name>
<dbReference type="Proteomes" id="UP000586042">
    <property type="component" value="Unassembled WGS sequence"/>
</dbReference>
<comment type="caution">
    <text evidence="1">The sequence shown here is derived from an EMBL/GenBank/DDBJ whole genome shotgun (WGS) entry which is preliminary data.</text>
</comment>
<reference evidence="1 2" key="1">
    <citation type="submission" date="2020-06" db="EMBL/GenBank/DDBJ databases">
        <title>Nonomuraea sp. SMC257, a novel actinomycete isolated from soil.</title>
        <authorList>
            <person name="Chanama M."/>
        </authorList>
    </citation>
    <scope>NUCLEOTIDE SEQUENCE [LARGE SCALE GENOMIC DNA]</scope>
    <source>
        <strain evidence="1 2">SMC257</strain>
    </source>
</reference>
<evidence type="ECO:0008006" key="3">
    <source>
        <dbReference type="Google" id="ProtNLM"/>
    </source>
</evidence>
<dbReference type="Pfam" id="PF01202">
    <property type="entry name" value="SKI"/>
    <property type="match status" value="1"/>
</dbReference>
<proteinExistence type="predicted"/>
<sequence>MVVIPYRPPQNGRVTDTPWMVLIGPAAAGKSTLGALLAASTGRRFVDVDEVGGAYYAEAGWTMARLRERIQAVGRVAAEREWEPARAHAVRRALAAHPAAIVALGAGHSHYTDQELFEAVRCALAPVPHVILVLPCARHDRSVEVLRHRSISVKGTDWINGDGHDLLDEWVRWPGNALLATATVHTDGEKPVETVDRLLSMCGAHPEVA</sequence>
<protein>
    <recommendedName>
        <fullName evidence="3">Shikimate kinase</fullName>
    </recommendedName>
</protein>
<dbReference type="InterPro" id="IPR027417">
    <property type="entry name" value="P-loop_NTPase"/>
</dbReference>
<evidence type="ECO:0000313" key="1">
    <source>
        <dbReference type="EMBL" id="NUW37629.1"/>
    </source>
</evidence>
<dbReference type="InterPro" id="IPR031322">
    <property type="entry name" value="Shikimate/glucono_kinase"/>
</dbReference>
<dbReference type="SUPFAM" id="SSF52540">
    <property type="entry name" value="P-loop containing nucleoside triphosphate hydrolases"/>
    <property type="match status" value="1"/>
</dbReference>
<gene>
    <name evidence="1" type="ORF">HTZ77_40435</name>
</gene>
<evidence type="ECO:0000313" key="2">
    <source>
        <dbReference type="Proteomes" id="UP000586042"/>
    </source>
</evidence>
<organism evidence="1 2">
    <name type="scientific">Nonomuraea montanisoli</name>
    <dbReference type="NCBI Taxonomy" id="2741721"/>
    <lineage>
        <taxon>Bacteria</taxon>
        <taxon>Bacillati</taxon>
        <taxon>Actinomycetota</taxon>
        <taxon>Actinomycetes</taxon>
        <taxon>Streptosporangiales</taxon>
        <taxon>Streptosporangiaceae</taxon>
        <taxon>Nonomuraea</taxon>
    </lineage>
</organism>
<dbReference type="Gene3D" id="3.40.50.300">
    <property type="entry name" value="P-loop containing nucleotide triphosphate hydrolases"/>
    <property type="match status" value="1"/>
</dbReference>